<reference evidence="2" key="1">
    <citation type="submission" date="2019-08" db="EMBL/GenBank/DDBJ databases">
        <authorList>
            <person name="Kucharzyk K."/>
            <person name="Murdoch R.W."/>
            <person name="Higgins S."/>
            <person name="Loffler F."/>
        </authorList>
    </citation>
    <scope>NUCLEOTIDE SEQUENCE</scope>
</reference>
<feature type="domain" description="DhaL" evidence="1">
    <location>
        <begin position="1"/>
        <end position="128"/>
    </location>
</feature>
<evidence type="ECO:0000313" key="2">
    <source>
        <dbReference type="EMBL" id="MPM61325.1"/>
    </source>
</evidence>
<sequence>MGALKGARGNSGVILSQLFRGFSRAFKGAAIVDAELLSHALTMGSEAAYKAVMKPKEGTILTVSRVIAESVEEHQQQGANVYRLMDVILEVGERALAETPKQLPVLKEAGVVDSGGKGLLTIYRGFKLSLDGEEVESYEELVSDKPAEIRNEDSFSGENIVYGYCTEFFIIHLGPETNDAEIESFRNHLERLGDSVVVASDAGMIKVHVHSNSPGKVLQMALRLGELEHLKIENMREQNRQLMEERKRNEKEFGLLAVSSGEGIDELFRALAVDALISGGQTMNPSIDTIASAINKINARKVFVLPNNSNIILAAQQASELTEKGVVLIPTKTIPQGIAACMAYSKDASVEENEAAMKGAIGDVVSGAVTYAVRDTTIEGTKIKKGDIIGLINNHMAVSCASVEESTIALVRKMIAEKGDSGSTVTLYYGEGQDENNAAAIADTLQGEFPDAEVVVLAGGQPLYYYYVAVQ</sequence>
<dbReference type="InterPro" id="IPR033470">
    <property type="entry name" value="FakA-like_C"/>
</dbReference>
<comment type="caution">
    <text evidence="2">The sequence shown here is derived from an EMBL/GenBank/DDBJ whole genome shotgun (WGS) entry which is preliminary data.</text>
</comment>
<dbReference type="InterPro" id="IPR048394">
    <property type="entry name" value="FakA-like_M"/>
</dbReference>
<dbReference type="EMBL" id="VSSQ01018274">
    <property type="protein sequence ID" value="MPM61325.1"/>
    <property type="molecule type" value="Genomic_DNA"/>
</dbReference>
<dbReference type="AlphaFoldDB" id="A0A645B7C7"/>
<dbReference type="SUPFAM" id="SSF101473">
    <property type="entry name" value="DhaL-like"/>
    <property type="match status" value="1"/>
</dbReference>
<proteinExistence type="predicted"/>
<organism evidence="2">
    <name type="scientific">bioreactor metagenome</name>
    <dbReference type="NCBI Taxonomy" id="1076179"/>
    <lineage>
        <taxon>unclassified sequences</taxon>
        <taxon>metagenomes</taxon>
        <taxon>ecological metagenomes</taxon>
    </lineage>
</organism>
<dbReference type="Gene3D" id="1.25.40.340">
    <property type="match status" value="1"/>
</dbReference>
<dbReference type="Pfam" id="PF21645">
    <property type="entry name" value="FakA-like_M"/>
    <property type="match status" value="1"/>
</dbReference>
<dbReference type="Pfam" id="PF13684">
    <property type="entry name" value="FakA-like_C"/>
    <property type="match status" value="1"/>
</dbReference>
<dbReference type="SMART" id="SM01121">
    <property type="entry name" value="Dak1_2"/>
    <property type="match status" value="1"/>
</dbReference>
<gene>
    <name evidence="2" type="ORF">SDC9_108183</name>
</gene>
<dbReference type="InterPro" id="IPR019986">
    <property type="entry name" value="YloV-like"/>
</dbReference>
<dbReference type="InterPro" id="IPR004007">
    <property type="entry name" value="DhaL_dom"/>
</dbReference>
<dbReference type="SMART" id="SM01120">
    <property type="entry name" value="Dak2"/>
    <property type="match status" value="1"/>
</dbReference>
<name>A0A645B7C7_9ZZZZ</name>
<dbReference type="GO" id="GO:0004371">
    <property type="term" value="F:glycerone kinase activity"/>
    <property type="evidence" value="ECO:0007669"/>
    <property type="project" value="InterPro"/>
</dbReference>
<dbReference type="InterPro" id="IPR036117">
    <property type="entry name" value="DhaL_dom_sf"/>
</dbReference>
<dbReference type="InterPro" id="IPR050270">
    <property type="entry name" value="DegV_domain_contain"/>
</dbReference>
<dbReference type="Pfam" id="PF02734">
    <property type="entry name" value="Dak2"/>
    <property type="match status" value="1"/>
</dbReference>
<protein>
    <recommendedName>
        <fullName evidence="1">DhaL domain-containing protein</fullName>
    </recommendedName>
</protein>
<dbReference type="GO" id="GO:0006071">
    <property type="term" value="P:glycerol metabolic process"/>
    <property type="evidence" value="ECO:0007669"/>
    <property type="project" value="InterPro"/>
</dbReference>
<accession>A0A645B7C7</accession>
<dbReference type="PANTHER" id="PTHR33434:SF4">
    <property type="entry name" value="PHOSPHATASE PROTEIN"/>
    <property type="match status" value="1"/>
</dbReference>
<dbReference type="NCBIfam" id="TIGR03599">
    <property type="entry name" value="YloV"/>
    <property type="match status" value="1"/>
</dbReference>
<dbReference type="PROSITE" id="PS51480">
    <property type="entry name" value="DHAL"/>
    <property type="match status" value="1"/>
</dbReference>
<dbReference type="PANTHER" id="PTHR33434">
    <property type="entry name" value="DEGV DOMAIN-CONTAINING PROTEIN DR_1986-RELATED"/>
    <property type="match status" value="1"/>
</dbReference>
<evidence type="ECO:0000259" key="1">
    <source>
        <dbReference type="PROSITE" id="PS51480"/>
    </source>
</evidence>